<feature type="region of interest" description="Disordered" evidence="1">
    <location>
        <begin position="20"/>
        <end position="45"/>
    </location>
</feature>
<accession>A0A4Y1ZYA3</accession>
<gene>
    <name evidence="2" type="ORF">AVEN_115156_1</name>
</gene>
<sequence length="76" mass="8780">MSRKQVWFWYSEFDNGRKDVRDEQRSGRTNAVTTDVTGTPFLQPGPRSMLVSSLRKKHLGSQHFRTDAEVQRAILA</sequence>
<proteinExistence type="predicted"/>
<evidence type="ECO:0000313" key="3">
    <source>
        <dbReference type="Proteomes" id="UP000499080"/>
    </source>
</evidence>
<feature type="compositionally biased region" description="Polar residues" evidence="1">
    <location>
        <begin position="27"/>
        <end position="37"/>
    </location>
</feature>
<dbReference type="Proteomes" id="UP000499080">
    <property type="component" value="Unassembled WGS sequence"/>
</dbReference>
<evidence type="ECO:0000256" key="1">
    <source>
        <dbReference type="SAM" id="MobiDB-lite"/>
    </source>
</evidence>
<evidence type="ECO:0000313" key="2">
    <source>
        <dbReference type="EMBL" id="GBL72165.1"/>
    </source>
</evidence>
<comment type="caution">
    <text evidence="2">The sequence shown here is derived from an EMBL/GenBank/DDBJ whole genome shotgun (WGS) entry which is preliminary data.</text>
</comment>
<dbReference type="EMBL" id="BGPR01000001">
    <property type="protein sequence ID" value="GBL72165.1"/>
    <property type="molecule type" value="Genomic_DNA"/>
</dbReference>
<reference evidence="2 3" key="1">
    <citation type="journal article" date="2019" name="Sci. Rep.">
        <title>Orb-weaving spider Araneus ventricosus genome elucidates the spidroin gene catalogue.</title>
        <authorList>
            <person name="Kono N."/>
            <person name="Nakamura H."/>
            <person name="Ohtoshi R."/>
            <person name="Moran D.A.P."/>
            <person name="Shinohara A."/>
            <person name="Yoshida Y."/>
            <person name="Fujiwara M."/>
            <person name="Mori M."/>
            <person name="Tomita M."/>
            <person name="Arakawa K."/>
        </authorList>
    </citation>
    <scope>NUCLEOTIDE SEQUENCE [LARGE SCALE GENOMIC DNA]</scope>
</reference>
<protein>
    <recommendedName>
        <fullName evidence="4">Mos1 transposase HTH domain-containing protein</fullName>
    </recommendedName>
</protein>
<organism evidence="2 3">
    <name type="scientific">Araneus ventricosus</name>
    <name type="common">Orbweaver spider</name>
    <name type="synonym">Epeira ventricosa</name>
    <dbReference type="NCBI Taxonomy" id="182803"/>
    <lineage>
        <taxon>Eukaryota</taxon>
        <taxon>Metazoa</taxon>
        <taxon>Ecdysozoa</taxon>
        <taxon>Arthropoda</taxon>
        <taxon>Chelicerata</taxon>
        <taxon>Arachnida</taxon>
        <taxon>Araneae</taxon>
        <taxon>Araneomorphae</taxon>
        <taxon>Entelegynae</taxon>
        <taxon>Araneoidea</taxon>
        <taxon>Araneidae</taxon>
        <taxon>Araneus</taxon>
    </lineage>
</organism>
<keyword evidence="3" id="KW-1185">Reference proteome</keyword>
<evidence type="ECO:0008006" key="4">
    <source>
        <dbReference type="Google" id="ProtNLM"/>
    </source>
</evidence>
<name>A0A4Y1ZYA3_ARAVE</name>
<dbReference type="AlphaFoldDB" id="A0A4Y1ZYA3"/>